<dbReference type="GO" id="GO:0005506">
    <property type="term" value="F:iron ion binding"/>
    <property type="evidence" value="ECO:0007669"/>
    <property type="project" value="InterPro"/>
</dbReference>
<dbReference type="PANTHER" id="PTHR24303:SF31">
    <property type="entry name" value="CYTOCHROME P450 307A1-RELATED"/>
    <property type="match status" value="1"/>
</dbReference>
<keyword evidence="7" id="KW-0812">Transmembrane</keyword>
<keyword evidence="9" id="KW-1185">Reference proteome</keyword>
<evidence type="ECO:0000256" key="5">
    <source>
        <dbReference type="ARBA" id="ARBA00023033"/>
    </source>
</evidence>
<gene>
    <name evidence="8" type="ORF">AFUS01_LOCUS1563</name>
</gene>
<evidence type="ECO:0000256" key="1">
    <source>
        <dbReference type="ARBA" id="ARBA00001971"/>
    </source>
</evidence>
<dbReference type="GO" id="GO:0020037">
    <property type="term" value="F:heme binding"/>
    <property type="evidence" value="ECO:0007669"/>
    <property type="project" value="InterPro"/>
</dbReference>
<dbReference type="PROSITE" id="PS00086">
    <property type="entry name" value="CYTOCHROME_P450"/>
    <property type="match status" value="1"/>
</dbReference>
<dbReference type="EMBL" id="CAJVCH010008734">
    <property type="protein sequence ID" value="CAG7664503.1"/>
    <property type="molecule type" value="Genomic_DNA"/>
</dbReference>
<feature type="transmembrane region" description="Helical" evidence="7">
    <location>
        <begin position="6"/>
        <end position="26"/>
    </location>
</feature>
<accession>A0A8J2NMB8</accession>
<evidence type="ECO:0000313" key="9">
    <source>
        <dbReference type="Proteomes" id="UP000708208"/>
    </source>
</evidence>
<dbReference type="GO" id="GO:0004497">
    <property type="term" value="F:monooxygenase activity"/>
    <property type="evidence" value="ECO:0007669"/>
    <property type="project" value="UniProtKB-KW"/>
</dbReference>
<evidence type="ECO:0000313" key="8">
    <source>
        <dbReference type="EMBL" id="CAG7664503.1"/>
    </source>
</evidence>
<keyword evidence="7" id="KW-0472">Membrane</keyword>
<keyword evidence="4 6" id="KW-0408">Iron</keyword>
<evidence type="ECO:0000256" key="4">
    <source>
        <dbReference type="ARBA" id="ARBA00023004"/>
    </source>
</evidence>
<keyword evidence="6" id="KW-0349">Heme</keyword>
<comment type="caution">
    <text evidence="8">The sequence shown here is derived from an EMBL/GenBank/DDBJ whole genome shotgun (WGS) entry which is preliminary data.</text>
</comment>
<sequence>MLWILSLSYSTWALMGLLGVFLFVIFTDRKSTKQGKAPGPYAIPVLGNLLSVAKYPDITVALSALAKQYGEIVSLKLGSMDCLVISGLDKIKTVLHTKGHLFDARPNFQRHNLLFGNDKNNSIAFSDWTDISKRRRDLVKNHTFPKQFSSVFEHLDSVTNYHMGNLMADLADNPETTSIYMKPVLNELVAKVFLQYFTSFEVTGENYEDFLGLIEAFDYIFTEINDDCIGDIIPSLMFLCNKSHLTNVSHTIRGFVMKHCVEPRIAERQLRAVKASDVKPNRHSVLTMECRESIEKVDDGMPLHHSVPNFGEVDDNNNYADCEPQDMLDDFLNSVGKENMTLDIALYAFEDIIGGHSAISNMLIRVMILLAQNPEVQEKIRAEVFETAGRAPVNLFHRLPYVEATVLEAVRHISSPIVPHVAVQDTTLDDVNVPKGTVIFCNSRDLNFSPTLWKHIDPIKFAPERFLTPDNQVQKPDFFIPFSTGRRSCMGYKMVQYISMVTIANLCQKFSIELDPTENYSTLKGGSLAVEGKGFQFILKQLD</sequence>
<reference evidence="8" key="1">
    <citation type="submission" date="2021-06" db="EMBL/GenBank/DDBJ databases">
        <authorList>
            <person name="Hodson N. C."/>
            <person name="Mongue J. A."/>
            <person name="Jaron S. K."/>
        </authorList>
    </citation>
    <scope>NUCLEOTIDE SEQUENCE</scope>
</reference>
<dbReference type="OrthoDB" id="1470350at2759"/>
<evidence type="ECO:0000256" key="3">
    <source>
        <dbReference type="ARBA" id="ARBA00023002"/>
    </source>
</evidence>
<dbReference type="InterPro" id="IPR001128">
    <property type="entry name" value="Cyt_P450"/>
</dbReference>
<dbReference type="Pfam" id="PF00067">
    <property type="entry name" value="p450"/>
    <property type="match status" value="1"/>
</dbReference>
<dbReference type="PANTHER" id="PTHR24303">
    <property type="entry name" value="HEME-BINDING MONOOXYGENASE FAMILY"/>
    <property type="match status" value="1"/>
</dbReference>
<protein>
    <recommendedName>
        <fullName evidence="10">Cytochrome P450</fullName>
    </recommendedName>
</protein>
<proteinExistence type="inferred from homology"/>
<organism evidence="8 9">
    <name type="scientific">Allacma fusca</name>
    <dbReference type="NCBI Taxonomy" id="39272"/>
    <lineage>
        <taxon>Eukaryota</taxon>
        <taxon>Metazoa</taxon>
        <taxon>Ecdysozoa</taxon>
        <taxon>Arthropoda</taxon>
        <taxon>Hexapoda</taxon>
        <taxon>Collembola</taxon>
        <taxon>Symphypleona</taxon>
        <taxon>Sminthuridae</taxon>
        <taxon>Allacma</taxon>
    </lineage>
</organism>
<comment type="cofactor">
    <cofactor evidence="1">
        <name>heme</name>
        <dbReference type="ChEBI" id="CHEBI:30413"/>
    </cofactor>
</comment>
<keyword evidence="7" id="KW-1133">Transmembrane helix</keyword>
<evidence type="ECO:0000256" key="2">
    <source>
        <dbReference type="ARBA" id="ARBA00022723"/>
    </source>
</evidence>
<dbReference type="AlphaFoldDB" id="A0A8J2NMB8"/>
<evidence type="ECO:0000256" key="7">
    <source>
        <dbReference type="SAM" id="Phobius"/>
    </source>
</evidence>
<dbReference type="InterPro" id="IPR017972">
    <property type="entry name" value="Cyt_P450_CS"/>
</dbReference>
<dbReference type="GO" id="GO:0016705">
    <property type="term" value="F:oxidoreductase activity, acting on paired donors, with incorporation or reduction of molecular oxygen"/>
    <property type="evidence" value="ECO:0007669"/>
    <property type="project" value="InterPro"/>
</dbReference>
<evidence type="ECO:0008006" key="10">
    <source>
        <dbReference type="Google" id="ProtNLM"/>
    </source>
</evidence>
<name>A0A8J2NMB8_9HEXA</name>
<keyword evidence="2 6" id="KW-0479">Metal-binding</keyword>
<comment type="similarity">
    <text evidence="6">Belongs to the cytochrome P450 family.</text>
</comment>
<dbReference type="Proteomes" id="UP000708208">
    <property type="component" value="Unassembled WGS sequence"/>
</dbReference>
<evidence type="ECO:0000256" key="6">
    <source>
        <dbReference type="RuleBase" id="RU000461"/>
    </source>
</evidence>
<keyword evidence="5 6" id="KW-0503">Monooxygenase</keyword>
<keyword evidence="3 6" id="KW-0560">Oxidoreductase</keyword>